<feature type="transmembrane region" description="Helical" evidence="11">
    <location>
        <begin position="33"/>
        <end position="58"/>
    </location>
</feature>
<evidence type="ECO:0000256" key="2">
    <source>
        <dbReference type="ARBA" id="ARBA00010663"/>
    </source>
</evidence>
<dbReference type="PRINTS" id="PR00237">
    <property type="entry name" value="GPCRRHODOPSN"/>
</dbReference>
<dbReference type="Pfam" id="PF00001">
    <property type="entry name" value="7tm_1"/>
    <property type="match status" value="1"/>
</dbReference>
<dbReference type="SUPFAM" id="SSF81321">
    <property type="entry name" value="Family A G protein-coupled receptor-like"/>
    <property type="match status" value="1"/>
</dbReference>
<feature type="domain" description="G-protein coupled receptors family 1 profile" evidence="12">
    <location>
        <begin position="49"/>
        <end position="315"/>
    </location>
</feature>
<dbReference type="STRING" id="1965070.A0A3S3P5A6"/>
<evidence type="ECO:0000256" key="1">
    <source>
        <dbReference type="ARBA" id="ARBA00004141"/>
    </source>
</evidence>
<dbReference type="GO" id="GO:0005886">
    <property type="term" value="C:plasma membrane"/>
    <property type="evidence" value="ECO:0007669"/>
    <property type="project" value="TreeGrafter"/>
</dbReference>
<accession>A0A3S3P5A6</accession>
<comment type="caution">
    <text evidence="13">The sequence shown here is derived from an EMBL/GenBank/DDBJ whole genome shotgun (WGS) entry which is preliminary data.</text>
</comment>
<dbReference type="Gene3D" id="1.20.1070.10">
    <property type="entry name" value="Rhodopsin 7-helix transmembrane proteins"/>
    <property type="match status" value="1"/>
</dbReference>
<dbReference type="SMART" id="SM01381">
    <property type="entry name" value="7TM_GPCR_Srsx"/>
    <property type="match status" value="1"/>
</dbReference>
<evidence type="ECO:0000256" key="3">
    <source>
        <dbReference type="ARBA" id="ARBA00022692"/>
    </source>
</evidence>
<evidence type="ECO:0000256" key="7">
    <source>
        <dbReference type="ARBA" id="ARBA00023170"/>
    </source>
</evidence>
<evidence type="ECO:0000256" key="11">
    <source>
        <dbReference type="SAM" id="Phobius"/>
    </source>
</evidence>
<dbReference type="PANTHER" id="PTHR45695">
    <property type="entry name" value="LEUCOKININ RECEPTOR-RELATED"/>
    <property type="match status" value="1"/>
</dbReference>
<keyword evidence="6 11" id="KW-0472">Membrane</keyword>
<feature type="region of interest" description="Disordered" evidence="10">
    <location>
        <begin position="348"/>
        <end position="374"/>
    </location>
</feature>
<keyword evidence="7 9" id="KW-0675">Receptor</keyword>
<feature type="transmembrane region" description="Helical" evidence="11">
    <location>
        <begin position="113"/>
        <end position="132"/>
    </location>
</feature>
<evidence type="ECO:0000256" key="6">
    <source>
        <dbReference type="ARBA" id="ARBA00023136"/>
    </source>
</evidence>
<evidence type="ECO:0000256" key="4">
    <source>
        <dbReference type="ARBA" id="ARBA00022989"/>
    </source>
</evidence>
<feature type="transmembrane region" description="Helical" evidence="11">
    <location>
        <begin position="257"/>
        <end position="278"/>
    </location>
</feature>
<dbReference type="PROSITE" id="PS50262">
    <property type="entry name" value="G_PROTEIN_RECEP_F1_2"/>
    <property type="match status" value="1"/>
</dbReference>
<evidence type="ECO:0000256" key="8">
    <source>
        <dbReference type="ARBA" id="ARBA00023224"/>
    </source>
</evidence>
<gene>
    <name evidence="13" type="ORF">B4U79_04935</name>
</gene>
<keyword evidence="4 11" id="KW-1133">Transmembrane helix</keyword>
<dbReference type="PROSITE" id="PS00237">
    <property type="entry name" value="G_PROTEIN_RECEP_F1_1"/>
    <property type="match status" value="1"/>
</dbReference>
<dbReference type="PANTHER" id="PTHR45695:SF26">
    <property type="entry name" value="NEUROPEPTIDE CCHAMIDE-1 RECEPTOR"/>
    <property type="match status" value="1"/>
</dbReference>
<evidence type="ECO:0000313" key="14">
    <source>
        <dbReference type="Proteomes" id="UP000285301"/>
    </source>
</evidence>
<dbReference type="InterPro" id="IPR017452">
    <property type="entry name" value="GPCR_Rhodpsn_7TM"/>
</dbReference>
<keyword evidence="5 9" id="KW-0297">G-protein coupled receptor</keyword>
<sequence length="374" mass="43274">MNVTYANETSSNESLVDMREETYIDYSKRPETYIVPVIFSVIFLTGIVGNGILVKIFYSHKSMRTIPNTFLLCLAVGDLLVMGGSVPFVSLIYTFDSWPFGEGICKMSEFLRDLSLCVTVFTLTILSIDRYLAISSPYRIMRENANRLQTNVVVIMIWIFSFLFASPSAYFAHILHIGALRKHTIKICYPFPYDFDSTYPRIIVAIKFFLLYALPLMIIGSFYGLMAKSILKTSNEVAASSTSTKQREKRINVAKMILMLVLIFAICFLPNHVFLLWFYFTYPSSMQKYNLFWHVFKIAGYVLTFSNSCLNPIILYCISRKFRSYFQAYLFFWKEKIKRKGLKRQASIHSSSQDVRRHRIQSTRSTLTSETTKV</sequence>
<dbReference type="AlphaFoldDB" id="A0A3S3P5A6"/>
<name>A0A3S3P5A6_9ACAR</name>
<feature type="transmembrane region" description="Helical" evidence="11">
    <location>
        <begin position="70"/>
        <end position="93"/>
    </location>
</feature>
<feature type="transmembrane region" description="Helical" evidence="11">
    <location>
        <begin position="202"/>
        <end position="225"/>
    </location>
</feature>
<reference evidence="13 14" key="1">
    <citation type="journal article" date="2018" name="Gigascience">
        <title>Genomes of trombidid mites reveal novel predicted allergens and laterally-transferred genes associated with secondary metabolism.</title>
        <authorList>
            <person name="Dong X."/>
            <person name="Chaisiri K."/>
            <person name="Xia D."/>
            <person name="Armstrong S.D."/>
            <person name="Fang Y."/>
            <person name="Donnelly M.J."/>
            <person name="Kadowaki T."/>
            <person name="McGarry J.W."/>
            <person name="Darby A.C."/>
            <person name="Makepeace B.L."/>
        </authorList>
    </citation>
    <scope>NUCLEOTIDE SEQUENCE [LARGE SCALE GENOMIC DNA]</scope>
    <source>
        <strain evidence="13">UoL-WK</strain>
    </source>
</reference>
<keyword evidence="3 9" id="KW-0812">Transmembrane</keyword>
<organism evidence="13 14">
    <name type="scientific">Dinothrombium tinctorium</name>
    <dbReference type="NCBI Taxonomy" id="1965070"/>
    <lineage>
        <taxon>Eukaryota</taxon>
        <taxon>Metazoa</taxon>
        <taxon>Ecdysozoa</taxon>
        <taxon>Arthropoda</taxon>
        <taxon>Chelicerata</taxon>
        <taxon>Arachnida</taxon>
        <taxon>Acari</taxon>
        <taxon>Acariformes</taxon>
        <taxon>Trombidiformes</taxon>
        <taxon>Prostigmata</taxon>
        <taxon>Anystina</taxon>
        <taxon>Parasitengona</taxon>
        <taxon>Trombidioidea</taxon>
        <taxon>Trombidiidae</taxon>
        <taxon>Dinothrombium</taxon>
    </lineage>
</organism>
<proteinExistence type="inferred from homology"/>
<keyword evidence="14" id="KW-1185">Reference proteome</keyword>
<comment type="similarity">
    <text evidence="2 9">Belongs to the G-protein coupled receptor 1 family.</text>
</comment>
<dbReference type="InterPro" id="IPR000276">
    <property type="entry name" value="GPCR_Rhodpsn"/>
</dbReference>
<evidence type="ECO:0000256" key="10">
    <source>
        <dbReference type="SAM" id="MobiDB-lite"/>
    </source>
</evidence>
<keyword evidence="8 9" id="KW-0807">Transducer</keyword>
<dbReference type="Proteomes" id="UP000285301">
    <property type="component" value="Unassembled WGS sequence"/>
</dbReference>
<evidence type="ECO:0000256" key="5">
    <source>
        <dbReference type="ARBA" id="ARBA00023040"/>
    </source>
</evidence>
<evidence type="ECO:0000313" key="13">
    <source>
        <dbReference type="EMBL" id="RWS08327.1"/>
    </source>
</evidence>
<feature type="compositionally biased region" description="Polar residues" evidence="10">
    <location>
        <begin position="362"/>
        <end position="374"/>
    </location>
</feature>
<dbReference type="OrthoDB" id="10049706at2759"/>
<dbReference type="EMBL" id="NCKU01003025">
    <property type="protein sequence ID" value="RWS08327.1"/>
    <property type="molecule type" value="Genomic_DNA"/>
</dbReference>
<protein>
    <submittedName>
        <fullName evidence="13">[Phe13]-bombesin receptor-like protein</fullName>
    </submittedName>
</protein>
<dbReference type="GO" id="GO:0008188">
    <property type="term" value="F:neuropeptide receptor activity"/>
    <property type="evidence" value="ECO:0007669"/>
    <property type="project" value="TreeGrafter"/>
</dbReference>
<feature type="transmembrane region" description="Helical" evidence="11">
    <location>
        <begin position="298"/>
        <end position="318"/>
    </location>
</feature>
<feature type="transmembrane region" description="Helical" evidence="11">
    <location>
        <begin position="152"/>
        <end position="172"/>
    </location>
</feature>
<evidence type="ECO:0000259" key="12">
    <source>
        <dbReference type="PROSITE" id="PS50262"/>
    </source>
</evidence>
<comment type="subcellular location">
    <subcellularLocation>
        <location evidence="1">Membrane</location>
        <topology evidence="1">Multi-pass membrane protein</topology>
    </subcellularLocation>
</comment>
<evidence type="ECO:0000256" key="9">
    <source>
        <dbReference type="RuleBase" id="RU000688"/>
    </source>
</evidence>